<comment type="caution">
    <text evidence="1">The sequence shown here is derived from an EMBL/GenBank/DDBJ whole genome shotgun (WGS) entry which is preliminary data.</text>
</comment>
<accession>A0A3R7GET6</accession>
<proteinExistence type="predicted"/>
<evidence type="ECO:0000313" key="1">
    <source>
        <dbReference type="EMBL" id="RLM00357.1"/>
    </source>
</evidence>
<dbReference type="EMBL" id="NIDN02000016">
    <property type="protein sequence ID" value="RLM00357.1"/>
    <property type="molecule type" value="Genomic_DNA"/>
</dbReference>
<dbReference type="OrthoDB" id="4496575at2759"/>
<dbReference type="Proteomes" id="UP000215289">
    <property type="component" value="Unassembled WGS sequence"/>
</dbReference>
<organism evidence="1 2">
    <name type="scientific">Aspergillus turcosus</name>
    <dbReference type="NCBI Taxonomy" id="1245748"/>
    <lineage>
        <taxon>Eukaryota</taxon>
        <taxon>Fungi</taxon>
        <taxon>Dikarya</taxon>
        <taxon>Ascomycota</taxon>
        <taxon>Pezizomycotina</taxon>
        <taxon>Eurotiomycetes</taxon>
        <taxon>Eurotiomycetidae</taxon>
        <taxon>Eurotiales</taxon>
        <taxon>Aspergillaceae</taxon>
        <taxon>Aspergillus</taxon>
        <taxon>Aspergillus subgen. Fumigati</taxon>
    </lineage>
</organism>
<dbReference type="STRING" id="1245748.A0A3R7GET6"/>
<dbReference type="AlphaFoldDB" id="A0A3R7GET6"/>
<evidence type="ECO:0000313" key="2">
    <source>
        <dbReference type="Proteomes" id="UP000215289"/>
    </source>
</evidence>
<sequence>MDSSSVEVSDELVHVVWASHILSLLNPYTITALDEPLQPNQEVNDDDEADFDDDLDQDFITIDAESLTANCEVLCQKFLDCVCELLAHTKGGVFVTAAALRESEDEVEVDIARNNGLSVKDEAYLGSLKRFLAMQADDVSHQALAEDSHAFLERTIAYSAKRLDGQVEAVARLFNGSPSRPLQHSAPISTKTQTLLMVFSNFDTWRSALSTAQDQHEQRRKIVELAAASVHSKQATQAPQWEIERMFPSVDPHKFLDTRLSKDHRLGIWFPRDKNRPRLIWAPIFSPEWGFHYPYFDAYLGPANGMLFAIPFTENKRRGLELDHSLTIYYRDWDEITNQSVHAAVGACHGMTIPCNMVGDYVVMSGQHGSYTGTPDHEFIDMTLADFRHVLDWFSTYFDNTVRETPSAGSVLAVKISRPLEQRIHGGELFTSVAVDRDFLSMSDVSHLSQALGLPIRVCQLKSVAKASGEGESWTNPYT</sequence>
<name>A0A3R7GET6_9EURO</name>
<protein>
    <submittedName>
        <fullName evidence="1">Uncharacterized protein</fullName>
    </submittedName>
</protein>
<keyword evidence="2" id="KW-1185">Reference proteome</keyword>
<reference evidence="1 2" key="1">
    <citation type="submission" date="2018-08" db="EMBL/GenBank/DDBJ databases">
        <title>Draft genome sequences of two Aspergillus turcosus clinical strains isolated from bronchoalveolar lavage fluid: one azole-susceptible and the other azole-resistant.</title>
        <authorList>
            <person name="Parent-Michaud M."/>
            <person name="Dufresne P.J."/>
            <person name="Fournier E."/>
            <person name="Martineau C."/>
            <person name="Moreira S."/>
            <person name="Perkins V."/>
            <person name="De Repentigny L."/>
            <person name="Dufresne S.F."/>
        </authorList>
    </citation>
    <scope>NUCLEOTIDE SEQUENCE [LARGE SCALE GENOMIC DNA]</scope>
    <source>
        <strain evidence="1">HMR AF 1038</strain>
    </source>
</reference>
<gene>
    <name evidence="1" type="ORF">CFD26_100340</name>
</gene>